<geneLocation type="plasmid" evidence="1">
    <name>pZL1</name>
</geneLocation>
<proteinExistence type="predicted"/>
<gene>
    <name evidence="1" type="ORF">pZL1.15</name>
</gene>
<evidence type="ECO:0000313" key="1">
    <source>
        <dbReference type="EMBL" id="AHF46180.1"/>
    </source>
</evidence>
<keyword evidence="1" id="KW-0614">Plasmid</keyword>
<reference evidence="1" key="1">
    <citation type="submission" date="2013-08" db="EMBL/GenBank/DDBJ databases">
        <title>Two distinct conjugal transfer systems on Streptomyces plasmid pZL1.</title>
        <authorList>
            <person name="Zhao L."/>
            <person name="Zhong L."/>
            <person name="Qin Z."/>
        </authorList>
    </citation>
    <scope>NUCLEOTIDE SEQUENCE</scope>
    <source>
        <strain evidence="1">14R-10</strain>
        <plasmid evidence="1">pZL1</plasmid>
    </source>
</reference>
<dbReference type="EMBL" id="KF501372">
    <property type="protein sequence ID" value="AHF46180.1"/>
    <property type="molecule type" value="Genomic_DNA"/>
</dbReference>
<accession>W0FTL5</accession>
<sequence length="127" mass="13666">MDRGTGEGRGAGARRLRTRRGAGVVARRLTDMDDSAISATVSDDVEFIGGPYDGTVQTLAARPGAPDELPAFLFWWGPGEVPEQAAAGRTAEQVAQTREHYQLFGKNLVTMRSRYLWCGPLTPASDG</sequence>
<organism evidence="1">
    <name type="scientific">Streptomyces sp. 14R-10</name>
    <dbReference type="NCBI Taxonomy" id="1442159"/>
    <lineage>
        <taxon>Bacteria</taxon>
        <taxon>Bacillati</taxon>
        <taxon>Actinomycetota</taxon>
        <taxon>Actinomycetes</taxon>
        <taxon>Kitasatosporales</taxon>
        <taxon>Streptomycetaceae</taxon>
        <taxon>Streptomyces</taxon>
    </lineage>
</organism>
<dbReference type="AlphaFoldDB" id="W0FTL5"/>
<protein>
    <submittedName>
        <fullName evidence="1">Uncharacterized protein</fullName>
    </submittedName>
</protein>
<name>W0FTL5_9ACTN</name>